<dbReference type="InterPro" id="IPR033961">
    <property type="entry name" value="Exo84"/>
</dbReference>
<evidence type="ECO:0000313" key="7">
    <source>
        <dbReference type="RefSeq" id="XP_020091811.1"/>
    </source>
</evidence>
<dbReference type="GO" id="GO:0006887">
    <property type="term" value="P:exocytosis"/>
    <property type="evidence" value="ECO:0007669"/>
    <property type="project" value="UniProtKB-KW"/>
</dbReference>
<feature type="region of interest" description="Disordered" evidence="4">
    <location>
        <begin position="731"/>
        <end position="770"/>
    </location>
</feature>
<dbReference type="PANTHER" id="PTHR21426">
    <property type="entry name" value="EXOCYST COMPLEX COMPONENT 8"/>
    <property type="match status" value="1"/>
</dbReference>
<gene>
    <name evidence="7" type="primary">LOC109712589</name>
</gene>
<dbReference type="GO" id="GO:0000145">
    <property type="term" value="C:exocyst"/>
    <property type="evidence" value="ECO:0007669"/>
    <property type="project" value="InterPro"/>
</dbReference>
<accession>A0A6P5F6I9</accession>
<dbReference type="RefSeq" id="XP_020091811.1">
    <property type="nucleotide sequence ID" value="XM_020236222.1"/>
</dbReference>
<evidence type="ECO:0000256" key="2">
    <source>
        <dbReference type="ARBA" id="ARBA00022448"/>
    </source>
</evidence>
<dbReference type="PANTHER" id="PTHR21426:SF2">
    <property type="entry name" value="EXOCYST COMPLEX COMPONENT EXO84C"/>
    <property type="match status" value="1"/>
</dbReference>
<name>A0A6P5F6I9_ANACO</name>
<keyword evidence="2" id="KW-0813">Transport</keyword>
<dbReference type="GeneID" id="109712589"/>
<dbReference type="Pfam" id="PF16528">
    <property type="entry name" value="Exo84_C"/>
    <property type="match status" value="1"/>
</dbReference>
<dbReference type="InterPro" id="IPR042561">
    <property type="entry name" value="Exo84_C_1"/>
</dbReference>
<dbReference type="Proteomes" id="UP000515123">
    <property type="component" value="Linkage group 7"/>
</dbReference>
<organism evidence="6 7">
    <name type="scientific">Ananas comosus</name>
    <name type="common">Pineapple</name>
    <name type="synonym">Ananas ananas</name>
    <dbReference type="NCBI Taxonomy" id="4615"/>
    <lineage>
        <taxon>Eukaryota</taxon>
        <taxon>Viridiplantae</taxon>
        <taxon>Streptophyta</taxon>
        <taxon>Embryophyta</taxon>
        <taxon>Tracheophyta</taxon>
        <taxon>Spermatophyta</taxon>
        <taxon>Magnoliopsida</taxon>
        <taxon>Liliopsida</taxon>
        <taxon>Poales</taxon>
        <taxon>Bromeliaceae</taxon>
        <taxon>Bromelioideae</taxon>
        <taxon>Ananas</taxon>
    </lineage>
</organism>
<dbReference type="GO" id="GO:0008104">
    <property type="term" value="P:intracellular protein localization"/>
    <property type="evidence" value="ECO:0007669"/>
    <property type="project" value="TreeGrafter"/>
</dbReference>
<evidence type="ECO:0000313" key="6">
    <source>
        <dbReference type="Proteomes" id="UP000515123"/>
    </source>
</evidence>
<evidence type="ECO:0000259" key="5">
    <source>
        <dbReference type="Pfam" id="PF16528"/>
    </source>
</evidence>
<keyword evidence="6" id="KW-1185">Reference proteome</keyword>
<keyword evidence="3" id="KW-0268">Exocytosis</keyword>
<dbReference type="OrthoDB" id="1710909at2759"/>
<dbReference type="AlphaFoldDB" id="A0A6P5F6I9"/>
<dbReference type="FunFam" id="1.20.58.1220:FF:000005">
    <property type="entry name" value="Os07g0568000 protein"/>
    <property type="match status" value="1"/>
</dbReference>
<reference evidence="7" key="2">
    <citation type="submission" date="2025-08" db="UniProtKB">
        <authorList>
            <consortium name="RefSeq"/>
        </authorList>
    </citation>
    <scope>IDENTIFICATION</scope>
    <source>
        <tissue evidence="7">Leaf</tissue>
    </source>
</reference>
<feature type="compositionally biased region" description="Polar residues" evidence="4">
    <location>
        <begin position="740"/>
        <end position="758"/>
    </location>
</feature>
<feature type="domain" description="Exocyst component Exo84 C-terminal" evidence="5">
    <location>
        <begin position="134"/>
        <end position="337"/>
    </location>
</feature>
<dbReference type="GO" id="GO:0006893">
    <property type="term" value="P:Golgi to plasma membrane transport"/>
    <property type="evidence" value="ECO:0007669"/>
    <property type="project" value="TreeGrafter"/>
</dbReference>
<dbReference type="InterPro" id="IPR032403">
    <property type="entry name" value="Exo84_C"/>
</dbReference>
<dbReference type="Gene3D" id="1.20.58.1220">
    <property type="entry name" value="Exo84p, C-terminal helical domain"/>
    <property type="match status" value="1"/>
</dbReference>
<reference evidence="6" key="1">
    <citation type="journal article" date="2015" name="Nat. Genet.">
        <title>The pineapple genome and the evolution of CAM photosynthesis.</title>
        <authorList>
            <person name="Ming R."/>
            <person name="VanBuren R."/>
            <person name="Wai C.M."/>
            <person name="Tang H."/>
            <person name="Schatz M.C."/>
            <person name="Bowers J.E."/>
            <person name="Lyons E."/>
            <person name="Wang M.L."/>
            <person name="Chen J."/>
            <person name="Biggers E."/>
            <person name="Zhang J."/>
            <person name="Huang L."/>
            <person name="Zhang L."/>
            <person name="Miao W."/>
            <person name="Zhang J."/>
            <person name="Ye Z."/>
            <person name="Miao C."/>
            <person name="Lin Z."/>
            <person name="Wang H."/>
            <person name="Zhou H."/>
            <person name="Yim W.C."/>
            <person name="Priest H.D."/>
            <person name="Zheng C."/>
            <person name="Woodhouse M."/>
            <person name="Edger P.P."/>
            <person name="Guyot R."/>
            <person name="Guo H.B."/>
            <person name="Guo H."/>
            <person name="Zheng G."/>
            <person name="Singh R."/>
            <person name="Sharma A."/>
            <person name="Min X."/>
            <person name="Zheng Y."/>
            <person name="Lee H."/>
            <person name="Gurtowski J."/>
            <person name="Sedlazeck F.J."/>
            <person name="Harkess A."/>
            <person name="McKain M.R."/>
            <person name="Liao Z."/>
            <person name="Fang J."/>
            <person name="Liu J."/>
            <person name="Zhang X."/>
            <person name="Zhang Q."/>
            <person name="Hu W."/>
            <person name="Qin Y."/>
            <person name="Wang K."/>
            <person name="Chen L.Y."/>
            <person name="Shirley N."/>
            <person name="Lin Y.R."/>
            <person name="Liu L.Y."/>
            <person name="Hernandez A.G."/>
            <person name="Wright C.L."/>
            <person name="Bulone V."/>
            <person name="Tuskan G.A."/>
            <person name="Heath K."/>
            <person name="Zee F."/>
            <person name="Moore P.H."/>
            <person name="Sunkar R."/>
            <person name="Leebens-Mack J.H."/>
            <person name="Mockler T."/>
            <person name="Bennetzen J.L."/>
            <person name="Freeling M."/>
            <person name="Sankoff D."/>
            <person name="Paterson A.H."/>
            <person name="Zhu X."/>
            <person name="Yang X."/>
            <person name="Smith J.A."/>
            <person name="Cushman J.C."/>
            <person name="Paull R.E."/>
            <person name="Yu Q."/>
        </authorList>
    </citation>
    <scope>NUCLEOTIDE SEQUENCE [LARGE SCALE GENOMIC DNA]</scope>
    <source>
        <strain evidence="6">cv. F153</strain>
    </source>
</reference>
<evidence type="ECO:0000256" key="4">
    <source>
        <dbReference type="SAM" id="MobiDB-lite"/>
    </source>
</evidence>
<dbReference type="InterPro" id="IPR016159">
    <property type="entry name" value="Cullin_repeat-like_dom_sf"/>
</dbReference>
<dbReference type="SUPFAM" id="SSF74788">
    <property type="entry name" value="Cullin repeat-like"/>
    <property type="match status" value="1"/>
</dbReference>
<dbReference type="InterPro" id="IPR042560">
    <property type="entry name" value="Exo84_C_2"/>
</dbReference>
<dbReference type="Gene3D" id="1.20.58.1210">
    <property type="entry name" value="Exo84p, N-terminal helical domain"/>
    <property type="match status" value="1"/>
</dbReference>
<evidence type="ECO:0000256" key="1">
    <source>
        <dbReference type="ARBA" id="ARBA00007210"/>
    </source>
</evidence>
<protein>
    <submittedName>
        <fullName evidence="7">Exocyst complex component EXO84C isoform X1</fullName>
    </submittedName>
</protein>
<sequence length="770" mass="85814">MESSEEDDDFLAHEWITPQSSVNSVYQSHTEKGIRKICSELLELKDAVENLCGNMQSKYLAFLRISEEVIEVEQELIELQKHVSAQGILVQDLMSGVCRELEMWNKSNSDELAVQSELDNHLNGDMEDPKVTFLETVDILLAEHKTEEALLVLDAEEKSSPELKDLGDDSTAAVSAFKAAFLKRKAMLVEQLVMICEQPSFCLPELKKALSGLTKLGKGSLAQQLLLKAYGSRLQKSIESFLPLCTIYSETYAASLSKLVFSTISLATKESTLLFGDMPSYTNRIVQWAEFEIESFVRLVKENSPSPETICALRAASVCIQGSLSHCSLLESEGLKFSKLLMVLLRPHVEEILDLNFRRSRRRVLDLARDDDVLLPSAQVGSSHFVASPSNIILTSSGKKFMSIVKDILDQLTPLAVIHFGGTILNKILQVFDRYIETLIKALPGPSEDDSLMESKDSLNFRAETDAQQVALLGTAFTVADELLPMAVLKTFARKIENKEAGGGCNEGIGQNLVISAAEYKEWRRHLQHSWDKLRDHFCRQYVLTFIYSREGKARLDARIYLEGKGDDLFWDCDPLPSLPFQALFGRLQQLASVVGDVLLGKEKIQKVLLSRLTETVVMWLSDEQEFWDVFEDEYVQLQPFGLQQLILDMHFIVEIAVCGGYSSRNVHQLVSAVITRAIGTFSAKGVDPQSALPEDEWFVDTAKSAINKLMLGTSGSETSELDEHIILHDESSDFDETPLSPSSIESVDSFASANTGVIESPTDLTEPEA</sequence>
<proteinExistence type="inferred from homology"/>
<evidence type="ECO:0000256" key="3">
    <source>
        <dbReference type="ARBA" id="ARBA00022483"/>
    </source>
</evidence>
<comment type="similarity">
    <text evidence="1">Belongs to the EXO84 family.</text>
</comment>